<evidence type="ECO:0000259" key="1">
    <source>
        <dbReference type="Pfam" id="PF00582"/>
    </source>
</evidence>
<accession>A0A6B8W7J3</accession>
<dbReference type="Gene3D" id="3.40.50.12370">
    <property type="match status" value="1"/>
</dbReference>
<name>A0A6B8W7J3_9CORY</name>
<dbReference type="PANTHER" id="PTHR43010:SF1">
    <property type="entry name" value="USPA DOMAIN-CONTAINING PROTEIN"/>
    <property type="match status" value="1"/>
</dbReference>
<dbReference type="EMBL" id="CP046455">
    <property type="protein sequence ID" value="QGU08621.1"/>
    <property type="molecule type" value="Genomic_DNA"/>
</dbReference>
<evidence type="ECO:0000313" key="2">
    <source>
        <dbReference type="EMBL" id="QGU08621.1"/>
    </source>
</evidence>
<dbReference type="SUPFAM" id="SSF52402">
    <property type="entry name" value="Adenine nucleotide alpha hydrolases-like"/>
    <property type="match status" value="2"/>
</dbReference>
<dbReference type="InterPro" id="IPR006016">
    <property type="entry name" value="UspA"/>
</dbReference>
<gene>
    <name evidence="2" type="ORF">COCCU_13655</name>
</gene>
<feature type="domain" description="UspA" evidence="1">
    <location>
        <begin position="181"/>
        <end position="311"/>
    </location>
</feature>
<dbReference type="InterPro" id="IPR051688">
    <property type="entry name" value="USP_A"/>
</dbReference>
<dbReference type="KEGG" id="cok:COCCU_13655"/>
<dbReference type="Pfam" id="PF00582">
    <property type="entry name" value="Usp"/>
    <property type="match status" value="2"/>
</dbReference>
<evidence type="ECO:0000313" key="3">
    <source>
        <dbReference type="Proteomes" id="UP000424462"/>
    </source>
</evidence>
<sequence>MPNIETYSQDPNDTLRVLVAWRPDGRGSESLEFAAWLGRTTQIQVRVATTFLRPWPATSLGKLGGKYRKWIEREAAACETKVRKALKSVGLPEECWDEQISVFSDGPSEAVLLTQAANDFNADLMLLGSSSTAPKGRFLAGSTADTLLHSSPQLLGLVPRSPKLSKRGVTRINFAHLGENPEENSSLFFAADLASRWDIPLRILAFSPGGLTSSTASDQLDLSTHLTVEWREHSLAMLDRSRDAVMDHWPELSVETDIGSGSGWAGAVDALKWKKGDLLCLGSTPPGPIERVFLGSTATEVLSHVQVPVIVHPVRKH</sequence>
<dbReference type="PANTHER" id="PTHR43010">
    <property type="entry name" value="UNIVERSAL STRESS PROTEIN SLR1230"/>
    <property type="match status" value="1"/>
</dbReference>
<organism evidence="2 3">
    <name type="scientific">Corynebacterium occultum</name>
    <dbReference type="NCBI Taxonomy" id="2675219"/>
    <lineage>
        <taxon>Bacteria</taxon>
        <taxon>Bacillati</taxon>
        <taxon>Actinomycetota</taxon>
        <taxon>Actinomycetes</taxon>
        <taxon>Mycobacteriales</taxon>
        <taxon>Corynebacteriaceae</taxon>
        <taxon>Corynebacterium</taxon>
    </lineage>
</organism>
<reference evidence="2 3" key="1">
    <citation type="submission" date="2019-11" db="EMBL/GenBank/DDBJ databases">
        <title>Complete genome sequence of Corynebacterium kalinowskii 1959, a novel Corynebacterium species isolated from soil of a small paddock in Vilsendorf, Germany.</title>
        <authorList>
            <person name="Schaffert L."/>
            <person name="Ruwe M."/>
            <person name="Milse J."/>
            <person name="Hanuschka K."/>
            <person name="Ortseifen V."/>
            <person name="Droste J."/>
            <person name="Brandt D."/>
            <person name="Schlueter L."/>
            <person name="Kutter Y."/>
            <person name="Vinke S."/>
            <person name="Viehoefer P."/>
            <person name="Jacob L."/>
            <person name="Luebke N.-C."/>
            <person name="Schulte-Berndt E."/>
            <person name="Hain C."/>
            <person name="Linder M."/>
            <person name="Schmidt P."/>
            <person name="Wollenschlaeger L."/>
            <person name="Luttermann T."/>
            <person name="Thieme E."/>
            <person name="Hassa J."/>
            <person name="Haak M."/>
            <person name="Wittchen M."/>
            <person name="Mentz A."/>
            <person name="Persicke M."/>
            <person name="Busche T."/>
            <person name="Ruckert C."/>
        </authorList>
    </citation>
    <scope>NUCLEOTIDE SEQUENCE [LARGE SCALE GENOMIC DNA]</scope>
    <source>
        <strain evidence="2 3">2039</strain>
    </source>
</reference>
<dbReference type="RefSeq" id="WP_156232272.1">
    <property type="nucleotide sequence ID" value="NZ_CP046455.1"/>
</dbReference>
<dbReference type="CDD" id="cd00293">
    <property type="entry name" value="USP-like"/>
    <property type="match status" value="2"/>
</dbReference>
<dbReference type="Proteomes" id="UP000424462">
    <property type="component" value="Chromosome"/>
</dbReference>
<keyword evidence="3" id="KW-1185">Reference proteome</keyword>
<dbReference type="AlphaFoldDB" id="A0A6B8W7J3"/>
<feature type="domain" description="UspA" evidence="1">
    <location>
        <begin position="17"/>
        <end position="152"/>
    </location>
</feature>
<protein>
    <submittedName>
        <fullName evidence="2">Universal stress protein family protein</fullName>
    </submittedName>
</protein>
<proteinExistence type="predicted"/>